<feature type="transmembrane region" description="Helical" evidence="8">
    <location>
        <begin position="96"/>
        <end position="122"/>
    </location>
</feature>
<evidence type="ECO:0000256" key="6">
    <source>
        <dbReference type="ARBA" id="ARBA00023136"/>
    </source>
</evidence>
<feature type="transmembrane region" description="Helical" evidence="8">
    <location>
        <begin position="303"/>
        <end position="322"/>
    </location>
</feature>
<comment type="caution">
    <text evidence="9">The sequence shown here is derived from an EMBL/GenBank/DDBJ whole genome shotgun (WGS) entry which is preliminary data.</text>
</comment>
<accession>A0ABP3MV34</accession>
<evidence type="ECO:0000256" key="1">
    <source>
        <dbReference type="ARBA" id="ARBA00004429"/>
    </source>
</evidence>
<feature type="transmembrane region" description="Helical" evidence="8">
    <location>
        <begin position="244"/>
        <end position="265"/>
    </location>
</feature>
<dbReference type="PANTHER" id="PTHR23513">
    <property type="entry name" value="INTEGRAL MEMBRANE EFFLUX PROTEIN-RELATED"/>
    <property type="match status" value="1"/>
</dbReference>
<proteinExistence type="predicted"/>
<feature type="region of interest" description="Disordered" evidence="7">
    <location>
        <begin position="1"/>
        <end position="22"/>
    </location>
</feature>
<evidence type="ECO:0000256" key="8">
    <source>
        <dbReference type="SAM" id="Phobius"/>
    </source>
</evidence>
<evidence type="ECO:0000256" key="5">
    <source>
        <dbReference type="ARBA" id="ARBA00022989"/>
    </source>
</evidence>
<dbReference type="CDD" id="cd06173">
    <property type="entry name" value="MFS_MefA_like"/>
    <property type="match status" value="1"/>
</dbReference>
<dbReference type="InterPro" id="IPR011701">
    <property type="entry name" value="MFS"/>
</dbReference>
<evidence type="ECO:0000313" key="10">
    <source>
        <dbReference type="Proteomes" id="UP001501576"/>
    </source>
</evidence>
<dbReference type="InterPro" id="IPR036259">
    <property type="entry name" value="MFS_trans_sf"/>
</dbReference>
<keyword evidence="5 8" id="KW-1133">Transmembrane helix</keyword>
<evidence type="ECO:0000256" key="3">
    <source>
        <dbReference type="ARBA" id="ARBA00022475"/>
    </source>
</evidence>
<keyword evidence="2" id="KW-0813">Transport</keyword>
<evidence type="ECO:0000256" key="2">
    <source>
        <dbReference type="ARBA" id="ARBA00022448"/>
    </source>
</evidence>
<sequence>MRIAGEPPRPVADAGDTKKQAGVPLRRQRDFVLLWSGAGLTLLGARAGSVAYPLLLIWSTGSASAAAVAGFAAQLPQLLVQLPAGALVDRWDRRRLMIGCSAGCAVSATSVLVAVACGQVWLAHLAVAAFVEGSLMVCYRLAERAGVRHVVPPGQLTAALAGNEARGRAAGIIGQPVGSGTFTLARWAPFGVAAVAHVCALVAVLLIRKPFQDEPVDRPRRFVPEIAEGVRWLWRQVFLRQTTLLISGSNVIFQALTLLPALVLYEEGASAATVGVIAAVSGVGGACGALCGGWFARRFRLSAMVRLGFAGWALLVPCLALTRSPLVLGMLLAGVNFAGGAINVAGGVYQVRITPDALQGRVNSVLQLIGSGANSLGVLAGGLLLDASGAAGTALGLGAAMALLALTAALSPTVRRGETAVGPFEKSVCHHESTMKKE</sequence>
<dbReference type="PANTHER" id="PTHR23513:SF9">
    <property type="entry name" value="ENTEROBACTIN EXPORTER ENTS"/>
    <property type="match status" value="1"/>
</dbReference>
<feature type="transmembrane region" description="Helical" evidence="8">
    <location>
        <begin position="365"/>
        <end position="385"/>
    </location>
</feature>
<dbReference type="SUPFAM" id="SSF103473">
    <property type="entry name" value="MFS general substrate transporter"/>
    <property type="match status" value="1"/>
</dbReference>
<organism evidence="9 10">
    <name type="scientific">Streptomyces mordarskii</name>
    <dbReference type="NCBI Taxonomy" id="1226758"/>
    <lineage>
        <taxon>Bacteria</taxon>
        <taxon>Bacillati</taxon>
        <taxon>Actinomycetota</taxon>
        <taxon>Actinomycetes</taxon>
        <taxon>Kitasatosporales</taxon>
        <taxon>Streptomycetaceae</taxon>
        <taxon>Streptomyces</taxon>
    </lineage>
</organism>
<dbReference type="Proteomes" id="UP001501576">
    <property type="component" value="Unassembled WGS sequence"/>
</dbReference>
<protein>
    <submittedName>
        <fullName evidence="9">MFS transporter</fullName>
    </submittedName>
</protein>
<dbReference type="Pfam" id="PF07690">
    <property type="entry name" value="MFS_1"/>
    <property type="match status" value="1"/>
</dbReference>
<feature type="transmembrane region" description="Helical" evidence="8">
    <location>
        <begin position="187"/>
        <end position="207"/>
    </location>
</feature>
<name>A0ABP3MV34_9ACTN</name>
<keyword evidence="4 8" id="KW-0812">Transmembrane</keyword>
<dbReference type="Gene3D" id="1.20.1250.20">
    <property type="entry name" value="MFS general substrate transporter like domains"/>
    <property type="match status" value="1"/>
</dbReference>
<keyword evidence="6 8" id="KW-0472">Membrane</keyword>
<evidence type="ECO:0000313" key="9">
    <source>
        <dbReference type="EMBL" id="GAA0526437.1"/>
    </source>
</evidence>
<evidence type="ECO:0000256" key="7">
    <source>
        <dbReference type="SAM" id="MobiDB-lite"/>
    </source>
</evidence>
<feature type="transmembrane region" description="Helical" evidence="8">
    <location>
        <begin position="391"/>
        <end position="410"/>
    </location>
</feature>
<feature type="transmembrane region" description="Helical" evidence="8">
    <location>
        <begin position="328"/>
        <end position="353"/>
    </location>
</feature>
<evidence type="ECO:0000256" key="4">
    <source>
        <dbReference type="ARBA" id="ARBA00022692"/>
    </source>
</evidence>
<keyword evidence="3" id="KW-1003">Cell membrane</keyword>
<keyword evidence="10" id="KW-1185">Reference proteome</keyword>
<comment type="subcellular location">
    <subcellularLocation>
        <location evidence="1">Cell inner membrane</location>
        <topology evidence="1">Multi-pass membrane protein</topology>
    </subcellularLocation>
</comment>
<feature type="transmembrane region" description="Helical" evidence="8">
    <location>
        <begin position="271"/>
        <end position="296"/>
    </location>
</feature>
<gene>
    <name evidence="9" type="ORF">GCM10010390_31090</name>
</gene>
<feature type="transmembrane region" description="Helical" evidence="8">
    <location>
        <begin position="31"/>
        <end position="49"/>
    </location>
</feature>
<dbReference type="EMBL" id="BAAABZ010000016">
    <property type="protein sequence ID" value="GAA0526437.1"/>
    <property type="molecule type" value="Genomic_DNA"/>
</dbReference>
<reference evidence="10" key="1">
    <citation type="journal article" date="2019" name="Int. J. Syst. Evol. Microbiol.">
        <title>The Global Catalogue of Microorganisms (GCM) 10K type strain sequencing project: providing services to taxonomists for standard genome sequencing and annotation.</title>
        <authorList>
            <consortium name="The Broad Institute Genomics Platform"/>
            <consortium name="The Broad Institute Genome Sequencing Center for Infectious Disease"/>
            <person name="Wu L."/>
            <person name="Ma J."/>
        </authorList>
    </citation>
    <scope>NUCLEOTIDE SEQUENCE [LARGE SCALE GENOMIC DNA]</scope>
    <source>
        <strain evidence="10">JCM 5052</strain>
    </source>
</reference>